<dbReference type="EMBL" id="KV878134">
    <property type="protein sequence ID" value="OJJ06015.1"/>
    <property type="molecule type" value="Genomic_DNA"/>
</dbReference>
<dbReference type="PANTHER" id="PTHR48022:SF8">
    <property type="entry name" value="MAJOR FACILITATOR SUPERFAMILY (MFS) PROFILE DOMAIN-CONTAINING PROTEIN-RELATED"/>
    <property type="match status" value="1"/>
</dbReference>
<dbReference type="Gene3D" id="3.20.20.100">
    <property type="entry name" value="NADP-dependent oxidoreductase domain"/>
    <property type="match status" value="1"/>
</dbReference>
<dbReference type="InterPro" id="IPR003663">
    <property type="entry name" value="Sugar/inositol_transpt"/>
</dbReference>
<dbReference type="VEuPathDB" id="FungiDB:ASPVEDRAFT_175394"/>
<evidence type="ECO:0000256" key="10">
    <source>
        <dbReference type="ARBA" id="ARBA00047534"/>
    </source>
</evidence>
<comment type="similarity">
    <text evidence="2">Belongs to the major facilitator superfamily. Sugar transporter (TC 2.A.1.1) family.</text>
</comment>
<accession>A0A1L9PX35</accession>
<dbReference type="AlphaFoldDB" id="A0A1L9PX35"/>
<evidence type="ECO:0000256" key="9">
    <source>
        <dbReference type="ARBA" id="ARBA00025065"/>
    </source>
</evidence>
<dbReference type="InterPro" id="IPR018170">
    <property type="entry name" value="Aldo/ket_reductase_CS"/>
</dbReference>
<name>A0A1L9PX35_ASPVE</name>
<dbReference type="GO" id="GO:0005351">
    <property type="term" value="F:carbohydrate:proton symporter activity"/>
    <property type="evidence" value="ECO:0007669"/>
    <property type="project" value="TreeGrafter"/>
</dbReference>
<dbReference type="STRING" id="1036611.A0A1L9PX35"/>
<feature type="transmembrane region" description="Helical" evidence="12">
    <location>
        <begin position="333"/>
        <end position="350"/>
    </location>
</feature>
<dbReference type="RefSeq" id="XP_040671777.1">
    <property type="nucleotide sequence ID" value="XM_040808777.1"/>
</dbReference>
<dbReference type="InterPro" id="IPR020471">
    <property type="entry name" value="AKR"/>
</dbReference>
<feature type="transmembrane region" description="Helical" evidence="12">
    <location>
        <begin position="357"/>
        <end position="379"/>
    </location>
</feature>
<evidence type="ECO:0000256" key="7">
    <source>
        <dbReference type="ARBA" id="ARBA00023002"/>
    </source>
</evidence>
<evidence type="ECO:0000256" key="12">
    <source>
        <dbReference type="SAM" id="Phobius"/>
    </source>
</evidence>
<dbReference type="Pfam" id="PF00248">
    <property type="entry name" value="Aldo_ket_red"/>
    <property type="match status" value="1"/>
</dbReference>
<evidence type="ECO:0000256" key="5">
    <source>
        <dbReference type="ARBA" id="ARBA00022692"/>
    </source>
</evidence>
<evidence type="ECO:0000256" key="2">
    <source>
        <dbReference type="ARBA" id="ARBA00010992"/>
    </source>
</evidence>
<keyword evidence="8 12" id="KW-0472">Membrane</keyword>
<feature type="transmembrane region" description="Helical" evidence="12">
    <location>
        <begin position="127"/>
        <end position="149"/>
    </location>
</feature>
<feature type="transmembrane region" description="Helical" evidence="12">
    <location>
        <begin position="104"/>
        <end position="121"/>
    </location>
</feature>
<evidence type="ECO:0000256" key="3">
    <source>
        <dbReference type="ARBA" id="ARBA00012845"/>
    </source>
</evidence>
<dbReference type="PROSITE" id="PS00216">
    <property type="entry name" value="SUGAR_TRANSPORT_1"/>
    <property type="match status" value="1"/>
</dbReference>
<dbReference type="PROSITE" id="PS00798">
    <property type="entry name" value="ALDOKETO_REDUCTASE_1"/>
    <property type="match status" value="1"/>
</dbReference>
<evidence type="ECO:0000256" key="4">
    <source>
        <dbReference type="ARBA" id="ARBA00022448"/>
    </source>
</evidence>
<feature type="domain" description="Major facilitator superfamily (MFS) profile" evidence="13">
    <location>
        <begin position="28"/>
        <end position="485"/>
    </location>
</feature>
<evidence type="ECO:0000313" key="15">
    <source>
        <dbReference type="Proteomes" id="UP000184073"/>
    </source>
</evidence>
<feature type="transmembrane region" description="Helical" evidence="12">
    <location>
        <begin position="460"/>
        <end position="481"/>
    </location>
</feature>
<dbReference type="InterPro" id="IPR036259">
    <property type="entry name" value="MFS_trans_sf"/>
</dbReference>
<evidence type="ECO:0000256" key="1">
    <source>
        <dbReference type="ARBA" id="ARBA00004141"/>
    </source>
</evidence>
<dbReference type="FunFam" id="3.20.20.100:FF:000002">
    <property type="entry name" value="2,5-diketo-D-gluconic acid reductase A"/>
    <property type="match status" value="1"/>
</dbReference>
<feature type="transmembrane region" description="Helical" evidence="12">
    <location>
        <begin position="399"/>
        <end position="420"/>
    </location>
</feature>
<dbReference type="PRINTS" id="PR00069">
    <property type="entry name" value="ALDKETRDTASE"/>
</dbReference>
<dbReference type="OrthoDB" id="5296287at2759"/>
<dbReference type="FunFam" id="1.20.1250.20:FF:000845">
    <property type="entry name" value="Putative Sugar transporter"/>
    <property type="match status" value="1"/>
</dbReference>
<dbReference type="InterPro" id="IPR036812">
    <property type="entry name" value="NAD(P)_OxRdtase_dom_sf"/>
</dbReference>
<dbReference type="InterPro" id="IPR020846">
    <property type="entry name" value="MFS_dom"/>
</dbReference>
<comment type="function">
    <text evidence="9">Catalyzes the initial reaction in the xylose utilization pathway by reducing D-xylose into xylitol. Xylose is a major component of hemicelluloses such as xylan. Most fungi utilize D-xylose via three enzymatic reactions, xylose reductase (XR), xylitol dehydrogenase (XDH), and xylulokinase, to form xylulose 5-phosphate, which enters pentose phosphate pathway.</text>
</comment>
<reference evidence="15" key="1">
    <citation type="journal article" date="2017" name="Genome Biol.">
        <title>Comparative genomics reveals high biological diversity and specific adaptations in the industrially and medically important fungal genus Aspergillus.</title>
        <authorList>
            <person name="de Vries R.P."/>
            <person name="Riley R."/>
            <person name="Wiebenga A."/>
            <person name="Aguilar-Osorio G."/>
            <person name="Amillis S."/>
            <person name="Uchima C.A."/>
            <person name="Anderluh G."/>
            <person name="Asadollahi M."/>
            <person name="Askin M."/>
            <person name="Barry K."/>
            <person name="Battaglia E."/>
            <person name="Bayram O."/>
            <person name="Benocci T."/>
            <person name="Braus-Stromeyer S.A."/>
            <person name="Caldana C."/>
            <person name="Canovas D."/>
            <person name="Cerqueira G.C."/>
            <person name="Chen F."/>
            <person name="Chen W."/>
            <person name="Choi C."/>
            <person name="Clum A."/>
            <person name="Dos Santos R.A."/>
            <person name="Damasio A.R."/>
            <person name="Diallinas G."/>
            <person name="Emri T."/>
            <person name="Fekete E."/>
            <person name="Flipphi M."/>
            <person name="Freyberg S."/>
            <person name="Gallo A."/>
            <person name="Gournas C."/>
            <person name="Habgood R."/>
            <person name="Hainaut M."/>
            <person name="Harispe M.L."/>
            <person name="Henrissat B."/>
            <person name="Hilden K.S."/>
            <person name="Hope R."/>
            <person name="Hossain A."/>
            <person name="Karabika E."/>
            <person name="Karaffa L."/>
            <person name="Karanyi Z."/>
            <person name="Krasevec N."/>
            <person name="Kuo A."/>
            <person name="Kusch H."/>
            <person name="LaButti K."/>
            <person name="Lagendijk E.L."/>
            <person name="Lapidus A."/>
            <person name="Levasseur A."/>
            <person name="Lindquist E."/>
            <person name="Lipzen A."/>
            <person name="Logrieco A.F."/>
            <person name="MacCabe A."/>
            <person name="Maekelae M.R."/>
            <person name="Malavazi I."/>
            <person name="Melin P."/>
            <person name="Meyer V."/>
            <person name="Mielnichuk N."/>
            <person name="Miskei M."/>
            <person name="Molnar A.P."/>
            <person name="Mule G."/>
            <person name="Ngan C.Y."/>
            <person name="Orejas M."/>
            <person name="Orosz E."/>
            <person name="Ouedraogo J.P."/>
            <person name="Overkamp K.M."/>
            <person name="Park H.-S."/>
            <person name="Perrone G."/>
            <person name="Piumi F."/>
            <person name="Punt P.J."/>
            <person name="Ram A.F."/>
            <person name="Ramon A."/>
            <person name="Rauscher S."/>
            <person name="Record E."/>
            <person name="Riano-Pachon D.M."/>
            <person name="Robert V."/>
            <person name="Roehrig J."/>
            <person name="Ruller R."/>
            <person name="Salamov A."/>
            <person name="Salih N.S."/>
            <person name="Samson R.A."/>
            <person name="Sandor E."/>
            <person name="Sanguinetti M."/>
            <person name="Schuetze T."/>
            <person name="Sepcic K."/>
            <person name="Shelest E."/>
            <person name="Sherlock G."/>
            <person name="Sophianopoulou V."/>
            <person name="Squina F.M."/>
            <person name="Sun H."/>
            <person name="Susca A."/>
            <person name="Todd R.B."/>
            <person name="Tsang A."/>
            <person name="Unkles S.E."/>
            <person name="van de Wiele N."/>
            <person name="van Rossen-Uffink D."/>
            <person name="Oliveira J.V."/>
            <person name="Vesth T.C."/>
            <person name="Visser J."/>
            <person name="Yu J.-H."/>
            <person name="Zhou M."/>
            <person name="Andersen M.R."/>
            <person name="Archer D.B."/>
            <person name="Baker S.E."/>
            <person name="Benoit I."/>
            <person name="Brakhage A.A."/>
            <person name="Braus G.H."/>
            <person name="Fischer R."/>
            <person name="Frisvad J.C."/>
            <person name="Goldman G.H."/>
            <person name="Houbraken J."/>
            <person name="Oakley B."/>
            <person name="Pocsi I."/>
            <person name="Scazzocchio C."/>
            <person name="Seiboth B."/>
            <person name="vanKuyk P.A."/>
            <person name="Wortman J."/>
            <person name="Dyer P.S."/>
            <person name="Grigoriev I.V."/>
        </authorList>
    </citation>
    <scope>NUCLEOTIDE SEQUENCE [LARGE SCALE GENOMIC DNA]</scope>
    <source>
        <strain evidence="15">CBS 583.65</strain>
    </source>
</reference>
<keyword evidence="7" id="KW-0560">Oxidoreductase</keyword>
<dbReference type="GO" id="GO:0016020">
    <property type="term" value="C:membrane"/>
    <property type="evidence" value="ECO:0007669"/>
    <property type="project" value="UniProtKB-SubCell"/>
</dbReference>
<dbReference type="PROSITE" id="PS00217">
    <property type="entry name" value="SUGAR_TRANSPORT_2"/>
    <property type="match status" value="1"/>
</dbReference>
<dbReference type="InterPro" id="IPR023210">
    <property type="entry name" value="NADP_OxRdtase_dom"/>
</dbReference>
<proteinExistence type="inferred from homology"/>
<sequence length="835" mass="92570">MAGGTSIWASKDAKSDPREIFNLRLLYLLVTLAWAGCFYGFDTGNIGGILTLPSFENAFGLLDIPQAVYDDRKGTIAAMVAAGGAAGSLLAAPTSDWLGRKWSVFLWGIVFLIGAALQMVPNYDVLLAGRFIGGLGVGASSMLSPQFLAENSPKSVRGSMTATYNLMIVTSLMLAFWVNYGVSLWTRPNIEDDHAQWQTAMSIQLIPGGLMCLMIPFVPETPRYLINHGKAEQGLKNLCRLRQLPPDHPYIQIEYREIQAQVQYEQETFKGHNYWVVVKDIFGNRSNLQRFVLAVLLFIFHKLTGTDSLNYYAPQIFELIGVKDDSSLLTTGVYGAVKVAATIFYITYLVDRVGRRLPLLIGATIQATAMLYLALYLRFAGVDNTDMGGTPAGGIVGIVWIYLYAFGWSFGHSVACYIVAAEIFPTRIRSTCMGFCFFVNWIIDYGITRATPNMLTNMGYGAFLLYALLTYLGVAFIFFCLPELKGRSIESMDDLFQRPLWTMWKHAYPTKEETVRHGIQEGKDEAYNQRTMATESFQLNSGAKIPAVGFGTWKAGPGEAAAAVQAAFEAGYRHFDCAPLYGNEAEIGQVFKKTQVPRSEYFVTTKLWSSDHRRVEKALDKSLRDLNLDYVDLYLMHWPVTLDPSPNDESYGKEDRTVHANGWDFRDTWREMEKLLAAGKAKAIGVANFSTVNLAKLLETAKVVPAVNQTEIQPLLPQNKLNAFCTAKGIHQTAFGPLGGSGSTLHQHPDIVAIAKKRGVDTGNVMLSWGIQKGWSVIPKSTNPVRIANNLNKNFVLDAAELHAIDKLALPKGKRFNVPNWGTTIFHDDADVELE</sequence>
<feature type="transmembrane region" description="Helical" evidence="12">
    <location>
        <begin position="291"/>
        <end position="313"/>
    </location>
</feature>
<feature type="transmembrane region" description="Helical" evidence="12">
    <location>
        <begin position="161"/>
        <end position="180"/>
    </location>
</feature>
<protein>
    <recommendedName>
        <fullName evidence="3">D-xylose reductase [NAD(P)H]</fullName>
        <ecNumber evidence="3">1.1.1.307</ecNumber>
    </recommendedName>
</protein>
<dbReference type="PROSITE" id="PS50850">
    <property type="entry name" value="MFS"/>
    <property type="match status" value="1"/>
</dbReference>
<gene>
    <name evidence="14" type="ORF">ASPVEDRAFT_175394</name>
</gene>
<dbReference type="Proteomes" id="UP000184073">
    <property type="component" value="Unassembled WGS sequence"/>
</dbReference>
<feature type="transmembrane region" description="Helical" evidence="12">
    <location>
        <begin position="74"/>
        <end position="92"/>
    </location>
</feature>
<dbReference type="InterPro" id="IPR005829">
    <property type="entry name" value="Sugar_transporter_CS"/>
</dbReference>
<evidence type="ECO:0000256" key="6">
    <source>
        <dbReference type="ARBA" id="ARBA00022989"/>
    </source>
</evidence>
<comment type="catalytic activity">
    <reaction evidence="11">
        <text>xylitol + NAD(+) = D-xylose + NADH + H(+)</text>
        <dbReference type="Rhea" id="RHEA:27441"/>
        <dbReference type="ChEBI" id="CHEBI:15378"/>
        <dbReference type="ChEBI" id="CHEBI:17151"/>
        <dbReference type="ChEBI" id="CHEBI:53455"/>
        <dbReference type="ChEBI" id="CHEBI:57540"/>
        <dbReference type="ChEBI" id="CHEBI:57945"/>
        <dbReference type="EC" id="1.1.1.307"/>
    </reaction>
</comment>
<evidence type="ECO:0000256" key="8">
    <source>
        <dbReference type="ARBA" id="ARBA00023136"/>
    </source>
</evidence>
<comment type="subcellular location">
    <subcellularLocation>
        <location evidence="1">Membrane</location>
        <topology evidence="1">Multi-pass membrane protein</topology>
    </subcellularLocation>
</comment>
<dbReference type="GeneID" id="63724288"/>
<dbReference type="Pfam" id="PF00083">
    <property type="entry name" value="Sugar_tr"/>
    <property type="match status" value="1"/>
</dbReference>
<dbReference type="GO" id="GO:0016616">
    <property type="term" value="F:oxidoreductase activity, acting on the CH-OH group of donors, NAD or NADP as acceptor"/>
    <property type="evidence" value="ECO:0007669"/>
    <property type="project" value="UniProtKB-ARBA"/>
</dbReference>
<keyword evidence="4" id="KW-0813">Transport</keyword>
<dbReference type="EC" id="1.1.1.307" evidence="3"/>
<dbReference type="InterPro" id="IPR005828">
    <property type="entry name" value="MFS_sugar_transport-like"/>
</dbReference>
<dbReference type="SUPFAM" id="SSF103473">
    <property type="entry name" value="MFS general substrate transporter"/>
    <property type="match status" value="1"/>
</dbReference>
<dbReference type="Gene3D" id="1.20.1250.20">
    <property type="entry name" value="MFS general substrate transporter like domains"/>
    <property type="match status" value="1"/>
</dbReference>
<evidence type="ECO:0000259" key="13">
    <source>
        <dbReference type="PROSITE" id="PS50850"/>
    </source>
</evidence>
<evidence type="ECO:0000313" key="14">
    <source>
        <dbReference type="EMBL" id="OJJ06015.1"/>
    </source>
</evidence>
<dbReference type="SUPFAM" id="SSF51430">
    <property type="entry name" value="NAD(P)-linked oxidoreductase"/>
    <property type="match status" value="1"/>
</dbReference>
<keyword evidence="5 12" id="KW-0812">Transmembrane</keyword>
<dbReference type="PANTHER" id="PTHR48022">
    <property type="entry name" value="PLASTIDIC GLUCOSE TRANSPORTER 4"/>
    <property type="match status" value="1"/>
</dbReference>
<feature type="transmembrane region" description="Helical" evidence="12">
    <location>
        <begin position="200"/>
        <end position="218"/>
    </location>
</feature>
<organism evidence="14 15">
    <name type="scientific">Aspergillus versicolor CBS 583.65</name>
    <dbReference type="NCBI Taxonomy" id="1036611"/>
    <lineage>
        <taxon>Eukaryota</taxon>
        <taxon>Fungi</taxon>
        <taxon>Dikarya</taxon>
        <taxon>Ascomycota</taxon>
        <taxon>Pezizomycotina</taxon>
        <taxon>Eurotiomycetes</taxon>
        <taxon>Eurotiomycetidae</taxon>
        <taxon>Eurotiales</taxon>
        <taxon>Aspergillaceae</taxon>
        <taxon>Aspergillus</taxon>
        <taxon>Aspergillus subgen. Nidulantes</taxon>
    </lineage>
</organism>
<evidence type="ECO:0000256" key="11">
    <source>
        <dbReference type="ARBA" id="ARBA00049485"/>
    </source>
</evidence>
<dbReference type="NCBIfam" id="TIGR00879">
    <property type="entry name" value="SP"/>
    <property type="match status" value="1"/>
</dbReference>
<keyword evidence="6 12" id="KW-1133">Transmembrane helix</keyword>
<comment type="catalytic activity">
    <reaction evidence="10">
        <text>xylitol + NADP(+) = D-xylose + NADPH + H(+)</text>
        <dbReference type="Rhea" id="RHEA:27445"/>
        <dbReference type="ChEBI" id="CHEBI:15378"/>
        <dbReference type="ChEBI" id="CHEBI:17151"/>
        <dbReference type="ChEBI" id="CHEBI:53455"/>
        <dbReference type="ChEBI" id="CHEBI:57783"/>
        <dbReference type="ChEBI" id="CHEBI:58349"/>
        <dbReference type="EC" id="1.1.1.307"/>
    </reaction>
</comment>
<feature type="transmembrane region" description="Helical" evidence="12">
    <location>
        <begin position="21"/>
        <end position="41"/>
    </location>
</feature>
<dbReference type="InterPro" id="IPR050360">
    <property type="entry name" value="MFS_Sugar_Transporters"/>
</dbReference>
<keyword evidence="15" id="KW-1185">Reference proteome</keyword>